<dbReference type="Proteomes" id="UP000680865">
    <property type="component" value="Unassembled WGS sequence"/>
</dbReference>
<dbReference type="AlphaFoldDB" id="A0A919SZC9"/>
<keyword evidence="2" id="KW-1185">Reference proteome</keyword>
<dbReference type="EMBL" id="BOQP01000040">
    <property type="protein sequence ID" value="GIM79973.1"/>
    <property type="molecule type" value="Genomic_DNA"/>
</dbReference>
<evidence type="ECO:0000313" key="2">
    <source>
        <dbReference type="Proteomes" id="UP000680865"/>
    </source>
</evidence>
<sequence length="192" mass="19806">MGDIKRVFVLPGVSLLAGALVSGCYLGPDPVQYGALAVVGGKAGAVVALCGRSEFDLSVFEDDNNHSADNEFVYWAATVTTAAPADDVVVELLGADRAGLRVTSRDETGSPGVTGMRARALTSFEPGLHYTLNASEGGPEGTAAPMVTFTADDLARIGEGQVLAPIDYKKADVISRESFVKSACAKKGPGAR</sequence>
<reference evidence="1" key="1">
    <citation type="submission" date="2021-03" db="EMBL/GenBank/DDBJ databases">
        <title>Whole genome shotgun sequence of Actinoplanes consettensis NBRC 14913.</title>
        <authorList>
            <person name="Komaki H."/>
            <person name="Tamura T."/>
        </authorList>
    </citation>
    <scope>NUCLEOTIDE SEQUENCE</scope>
    <source>
        <strain evidence="1">NBRC 14913</strain>
    </source>
</reference>
<name>A0A919SZC9_9ACTN</name>
<comment type="caution">
    <text evidence="1">The sequence shown here is derived from an EMBL/GenBank/DDBJ whole genome shotgun (WGS) entry which is preliminary data.</text>
</comment>
<organism evidence="1 2">
    <name type="scientific">Winogradskya consettensis</name>
    <dbReference type="NCBI Taxonomy" id="113560"/>
    <lineage>
        <taxon>Bacteria</taxon>
        <taxon>Bacillati</taxon>
        <taxon>Actinomycetota</taxon>
        <taxon>Actinomycetes</taxon>
        <taxon>Micromonosporales</taxon>
        <taxon>Micromonosporaceae</taxon>
        <taxon>Winogradskya</taxon>
    </lineage>
</organism>
<dbReference type="RefSeq" id="WP_213001309.1">
    <property type="nucleotide sequence ID" value="NZ_BAAATW010000023.1"/>
</dbReference>
<evidence type="ECO:0000313" key="1">
    <source>
        <dbReference type="EMBL" id="GIM79973.1"/>
    </source>
</evidence>
<dbReference type="PROSITE" id="PS51257">
    <property type="entry name" value="PROKAR_LIPOPROTEIN"/>
    <property type="match status" value="1"/>
</dbReference>
<gene>
    <name evidence="1" type="ORF">Aco04nite_68260</name>
</gene>
<protein>
    <submittedName>
        <fullName evidence="1">Uncharacterized protein</fullName>
    </submittedName>
</protein>
<proteinExistence type="predicted"/>
<accession>A0A919SZC9</accession>